<feature type="non-terminal residue" evidence="1">
    <location>
        <position position="1"/>
    </location>
</feature>
<dbReference type="Proteomes" id="UP000789375">
    <property type="component" value="Unassembled WGS sequence"/>
</dbReference>
<proteinExistence type="predicted"/>
<comment type="caution">
    <text evidence="1">The sequence shown here is derived from an EMBL/GenBank/DDBJ whole genome shotgun (WGS) entry which is preliminary data.</text>
</comment>
<organism evidence="1 2">
    <name type="scientific">Funneliformis mosseae</name>
    <name type="common">Endomycorrhizal fungus</name>
    <name type="synonym">Glomus mosseae</name>
    <dbReference type="NCBI Taxonomy" id="27381"/>
    <lineage>
        <taxon>Eukaryota</taxon>
        <taxon>Fungi</taxon>
        <taxon>Fungi incertae sedis</taxon>
        <taxon>Mucoromycota</taxon>
        <taxon>Glomeromycotina</taxon>
        <taxon>Glomeromycetes</taxon>
        <taxon>Glomerales</taxon>
        <taxon>Glomeraceae</taxon>
        <taxon>Funneliformis</taxon>
    </lineage>
</organism>
<dbReference type="EMBL" id="CAJVPP010009304">
    <property type="protein sequence ID" value="CAG8703539.1"/>
    <property type="molecule type" value="Genomic_DNA"/>
</dbReference>
<sequence>ALSPESLPKKLEVIVAAHTSYYKIPSHLIYVIIFKVYLDNYLSNFSSNEAKEPNLIKF</sequence>
<evidence type="ECO:0000313" key="1">
    <source>
        <dbReference type="EMBL" id="CAG8703539.1"/>
    </source>
</evidence>
<reference evidence="1" key="1">
    <citation type="submission" date="2021-06" db="EMBL/GenBank/DDBJ databases">
        <authorList>
            <person name="Kallberg Y."/>
            <person name="Tangrot J."/>
            <person name="Rosling A."/>
        </authorList>
    </citation>
    <scope>NUCLEOTIDE SEQUENCE</scope>
    <source>
        <strain evidence="1">87-6 pot B 2015</strain>
    </source>
</reference>
<accession>A0A9N9HSL4</accession>
<name>A0A9N9HSL4_FUNMO</name>
<protein>
    <submittedName>
        <fullName evidence="1">6728_t:CDS:1</fullName>
    </submittedName>
</protein>
<gene>
    <name evidence="1" type="ORF">FMOSSE_LOCUS13929</name>
</gene>
<keyword evidence="2" id="KW-1185">Reference proteome</keyword>
<evidence type="ECO:0000313" key="2">
    <source>
        <dbReference type="Proteomes" id="UP000789375"/>
    </source>
</evidence>
<dbReference type="AlphaFoldDB" id="A0A9N9HSL4"/>